<keyword evidence="5 7" id="KW-0067">ATP-binding</keyword>
<dbReference type="KEGG" id="samy:DB32_000081"/>
<dbReference type="PROSITE" id="PS50011">
    <property type="entry name" value="PROTEIN_KINASE_DOM"/>
    <property type="match status" value="1"/>
</dbReference>
<dbReference type="InterPro" id="IPR008271">
    <property type="entry name" value="Ser/Thr_kinase_AS"/>
</dbReference>
<dbReference type="InterPro" id="IPR000719">
    <property type="entry name" value="Prot_kinase_dom"/>
</dbReference>
<keyword evidence="6" id="KW-0142">cGMP-binding</keyword>
<organism evidence="11 12">
    <name type="scientific">Sandaracinus amylolyticus</name>
    <dbReference type="NCBI Taxonomy" id="927083"/>
    <lineage>
        <taxon>Bacteria</taxon>
        <taxon>Pseudomonadati</taxon>
        <taxon>Myxococcota</taxon>
        <taxon>Polyangia</taxon>
        <taxon>Polyangiales</taxon>
        <taxon>Sandaracinaceae</taxon>
        <taxon>Sandaracinus</taxon>
    </lineage>
</organism>
<dbReference type="AlphaFoldDB" id="A0A0F6VYU8"/>
<keyword evidence="12" id="KW-1185">Reference proteome</keyword>
<dbReference type="PROSITE" id="PS50042">
    <property type="entry name" value="CNMP_BINDING_3"/>
    <property type="match status" value="1"/>
</dbReference>
<dbReference type="CDD" id="cd00038">
    <property type="entry name" value="CAP_ED"/>
    <property type="match status" value="1"/>
</dbReference>
<feature type="domain" description="Protein kinase" evidence="9">
    <location>
        <begin position="45"/>
        <end position="318"/>
    </location>
</feature>
<accession>A0A0F6VYU8</accession>
<evidence type="ECO:0000256" key="2">
    <source>
        <dbReference type="ARBA" id="ARBA00022679"/>
    </source>
</evidence>
<dbReference type="InterPro" id="IPR011009">
    <property type="entry name" value="Kinase-like_dom_sf"/>
</dbReference>
<dbReference type="PANTHER" id="PTHR43289:SF6">
    <property type="entry name" value="SERINE_THREONINE-PROTEIN KINASE NEKL-3"/>
    <property type="match status" value="1"/>
</dbReference>
<dbReference type="EMBL" id="CP011125">
    <property type="protein sequence ID" value="AKF02933.1"/>
    <property type="molecule type" value="Genomic_DNA"/>
</dbReference>
<dbReference type="Proteomes" id="UP000034883">
    <property type="component" value="Chromosome"/>
</dbReference>
<dbReference type="Gene3D" id="1.10.510.10">
    <property type="entry name" value="Transferase(Phosphotransferase) domain 1"/>
    <property type="match status" value="1"/>
</dbReference>
<feature type="domain" description="Cyclic nucleotide-binding" evidence="10">
    <location>
        <begin position="334"/>
        <end position="411"/>
    </location>
</feature>
<dbReference type="SMART" id="SM00220">
    <property type="entry name" value="S_TKc"/>
    <property type="match status" value="1"/>
</dbReference>
<dbReference type="GO" id="GO:0004674">
    <property type="term" value="F:protein serine/threonine kinase activity"/>
    <property type="evidence" value="ECO:0007669"/>
    <property type="project" value="TreeGrafter"/>
</dbReference>
<dbReference type="InterPro" id="IPR018490">
    <property type="entry name" value="cNMP-bd_dom_sf"/>
</dbReference>
<evidence type="ECO:0000259" key="10">
    <source>
        <dbReference type="PROSITE" id="PS50042"/>
    </source>
</evidence>
<name>A0A0F6VYU8_9BACT</name>
<dbReference type="GO" id="GO:0005524">
    <property type="term" value="F:ATP binding"/>
    <property type="evidence" value="ECO:0007669"/>
    <property type="project" value="UniProtKB-UniRule"/>
</dbReference>
<keyword evidence="3 7" id="KW-0547">Nucleotide-binding</keyword>
<dbReference type="RefSeq" id="WP_157068546.1">
    <property type="nucleotide sequence ID" value="NZ_CP011125.1"/>
</dbReference>
<dbReference type="Pfam" id="PF00069">
    <property type="entry name" value="Pkinase"/>
    <property type="match status" value="1"/>
</dbReference>
<evidence type="ECO:0000256" key="1">
    <source>
        <dbReference type="ARBA" id="ARBA00022535"/>
    </source>
</evidence>
<evidence type="ECO:0000259" key="9">
    <source>
        <dbReference type="PROSITE" id="PS50011"/>
    </source>
</evidence>
<keyword evidence="2" id="KW-0808">Transferase</keyword>
<evidence type="ECO:0000256" key="6">
    <source>
        <dbReference type="ARBA" id="ARBA00022992"/>
    </source>
</evidence>
<dbReference type="InterPro" id="IPR017441">
    <property type="entry name" value="Protein_kinase_ATP_BS"/>
</dbReference>
<dbReference type="SUPFAM" id="SSF56112">
    <property type="entry name" value="Protein kinase-like (PK-like)"/>
    <property type="match status" value="1"/>
</dbReference>
<evidence type="ECO:0000256" key="8">
    <source>
        <dbReference type="SAM" id="MobiDB-lite"/>
    </source>
</evidence>
<evidence type="ECO:0000256" key="3">
    <source>
        <dbReference type="ARBA" id="ARBA00022741"/>
    </source>
</evidence>
<feature type="compositionally biased region" description="Basic residues" evidence="8">
    <location>
        <begin position="1"/>
        <end position="10"/>
    </location>
</feature>
<dbReference type="InterPro" id="IPR000595">
    <property type="entry name" value="cNMP-bd_dom"/>
</dbReference>
<keyword evidence="1" id="KW-0140">cGMP</keyword>
<evidence type="ECO:0000256" key="5">
    <source>
        <dbReference type="ARBA" id="ARBA00022840"/>
    </source>
</evidence>
<dbReference type="STRING" id="927083.DB32_000081"/>
<dbReference type="PRINTS" id="PR00103">
    <property type="entry name" value="CAMPKINASE"/>
</dbReference>
<dbReference type="OrthoDB" id="9801841at2"/>
<evidence type="ECO:0000313" key="12">
    <source>
        <dbReference type="Proteomes" id="UP000034883"/>
    </source>
</evidence>
<keyword evidence="4 11" id="KW-0418">Kinase</keyword>
<dbReference type="PANTHER" id="PTHR43289">
    <property type="entry name" value="MITOGEN-ACTIVATED PROTEIN KINASE KINASE KINASE 20-RELATED"/>
    <property type="match status" value="1"/>
</dbReference>
<dbReference type="Gene3D" id="3.30.200.20">
    <property type="entry name" value="Phosphorylase Kinase, domain 1"/>
    <property type="match status" value="1"/>
</dbReference>
<protein>
    <submittedName>
        <fullName evidence="11">Serine/threonine-protein kinase PknB</fullName>
    </submittedName>
</protein>
<gene>
    <name evidence="11" type="ORF">DB32_000081</name>
</gene>
<dbReference type="InterPro" id="IPR014710">
    <property type="entry name" value="RmlC-like_jellyroll"/>
</dbReference>
<feature type="binding site" evidence="7">
    <location>
        <position position="74"/>
    </location>
    <ligand>
        <name>ATP</name>
        <dbReference type="ChEBI" id="CHEBI:30616"/>
    </ligand>
</feature>
<dbReference type="SUPFAM" id="SSF51206">
    <property type="entry name" value="cAMP-binding domain-like"/>
    <property type="match status" value="1"/>
</dbReference>
<reference evidence="11 12" key="1">
    <citation type="submission" date="2015-03" db="EMBL/GenBank/DDBJ databases">
        <title>Genome assembly of Sandaracinus amylolyticus DSM 53668.</title>
        <authorList>
            <person name="Sharma G."/>
            <person name="Subramanian S."/>
        </authorList>
    </citation>
    <scope>NUCLEOTIDE SEQUENCE [LARGE SCALE GENOMIC DNA]</scope>
    <source>
        <strain evidence="11 12">DSM 53668</strain>
    </source>
</reference>
<dbReference type="PROSITE" id="PS00889">
    <property type="entry name" value="CNMP_BINDING_2"/>
    <property type="match status" value="1"/>
</dbReference>
<dbReference type="Pfam" id="PF00027">
    <property type="entry name" value="cNMP_binding"/>
    <property type="match status" value="1"/>
</dbReference>
<dbReference type="PROSITE" id="PS00107">
    <property type="entry name" value="PROTEIN_KINASE_ATP"/>
    <property type="match status" value="1"/>
</dbReference>
<dbReference type="GO" id="GO:0030553">
    <property type="term" value="F:cGMP binding"/>
    <property type="evidence" value="ECO:0007669"/>
    <property type="project" value="UniProtKB-KW"/>
</dbReference>
<dbReference type="SMART" id="SM00100">
    <property type="entry name" value="cNMP"/>
    <property type="match status" value="1"/>
</dbReference>
<dbReference type="Gene3D" id="2.60.120.10">
    <property type="entry name" value="Jelly Rolls"/>
    <property type="match status" value="1"/>
</dbReference>
<dbReference type="InterPro" id="IPR018488">
    <property type="entry name" value="cNMP-bd_CS"/>
</dbReference>
<feature type="region of interest" description="Disordered" evidence="8">
    <location>
        <begin position="1"/>
        <end position="23"/>
    </location>
</feature>
<evidence type="ECO:0000313" key="11">
    <source>
        <dbReference type="EMBL" id="AKF02933.1"/>
    </source>
</evidence>
<dbReference type="PROSITE" id="PS00108">
    <property type="entry name" value="PROTEIN_KINASE_ST"/>
    <property type="match status" value="1"/>
</dbReference>
<evidence type="ECO:0000256" key="4">
    <source>
        <dbReference type="ARBA" id="ARBA00022777"/>
    </source>
</evidence>
<dbReference type="CDD" id="cd14014">
    <property type="entry name" value="STKc_PknB_like"/>
    <property type="match status" value="1"/>
</dbReference>
<evidence type="ECO:0000256" key="7">
    <source>
        <dbReference type="PROSITE-ProRule" id="PRU10141"/>
    </source>
</evidence>
<sequence>METRNGRPRAPRAPDAPATRASMETLDGDVPSIVAALRDALTSRLLPAGDIGAGGMASVEVVLDKALERRTVLKRIHDHLAKDPQTLRMFVREAQITGQLEHPNIVPVHELGVEGERSLFFTMKLVEGRTLAEIVRALPEGPIAHDTLLDLLDVVIKCCDALAFAHSRGVIHCDVKPANVMVGDFGQVYLMDWGIARRLGPVATPVAPEERSGSSVRLVGTATHMAPEQARGLNDELDERTDVFAVGALLYHVLARRAPYAADTFWAIVVRAQTGQCDPIEQIAPHTPRALARIVTRAMSVAPGDRYPSVAAMRHDLVQFVRGGGLFPVITVAPGEHVVREGEAGETAYIIESGRLEVFQGPSGHRRVLRVMGPGEVFGEMAILAPGPRTASVVALESSTLRVVTAETLEREVESLKPWMGAFVRTLAARFRERESKR</sequence>
<proteinExistence type="predicted"/>